<organism evidence="4">
    <name type="scientific">Pelagomonas calceolata</name>
    <dbReference type="NCBI Taxonomy" id="35677"/>
    <lineage>
        <taxon>Eukaryota</taxon>
        <taxon>Sar</taxon>
        <taxon>Stramenopiles</taxon>
        <taxon>Ochrophyta</taxon>
        <taxon>Pelagophyceae</taxon>
        <taxon>Pelagomonadales</taxon>
        <taxon>Pelagomonadaceae</taxon>
        <taxon>Pelagomonas</taxon>
    </lineage>
</organism>
<evidence type="ECO:0000313" key="4">
    <source>
        <dbReference type="EMBL" id="CAE0696529.1"/>
    </source>
</evidence>
<proteinExistence type="predicted"/>
<evidence type="ECO:0000256" key="1">
    <source>
        <dbReference type="ARBA" id="ARBA00022837"/>
    </source>
</evidence>
<evidence type="ECO:0000313" key="5">
    <source>
        <dbReference type="EMBL" id="CAH0379959.1"/>
    </source>
</evidence>
<dbReference type="SUPFAM" id="SSF47473">
    <property type="entry name" value="EF-hand"/>
    <property type="match status" value="1"/>
</dbReference>
<keyword evidence="6" id="KW-1185">Reference proteome</keyword>
<feature type="region of interest" description="Disordered" evidence="2">
    <location>
        <begin position="452"/>
        <end position="493"/>
    </location>
</feature>
<name>A0A7S4E7Z0_9STRA</name>
<dbReference type="InterPro" id="IPR002048">
    <property type="entry name" value="EF_hand_dom"/>
</dbReference>
<protein>
    <recommendedName>
        <fullName evidence="3">EF-hand domain-containing protein</fullName>
    </recommendedName>
</protein>
<sequence>MTTIGYPLSAPADDVAVMAPAPAAEAPAPAAAEAPAPAIETPRTPTRFDLLQTARSLRRDLLAHKRRLRDAQQPERGELPSMILARAKERAAECVFEDTVASHTPQSYKDMVRAKARSHRAELELARLAEHDAFDKERYSSFCQRIKGSELEAWVRETFEAIDVDEDGEVSLLDFELLEGKENGALAKMFTTMTSQKSNIKLVEWVQFCADLWHVGGQDLVASTLKSFENLIRMREREEVQELRDICRKAPPPDPEVWPRSTPTLDERVLCVFQGMDFDGNGTIEAEELADLIQNDAVTPLILPLLDNDDGDGKVTPEEFRTFFDVWAVMGDQGVETALVTFESLLRVRGGPMQEAYEQRKRELLGIELPVKLPTPRSEEPEPMRDLLKRVRGPSLPPRDFVEEAPEPVLRDHESGIVLKPDGSSAPAPALPMLDISREVLREALGSARALFEETPRTPRSSPRRLYRRDADESMYTPFKARSRPRRAKPSLAGAGAALLATATFSSVGG</sequence>
<reference evidence="4" key="1">
    <citation type="submission" date="2021-01" db="EMBL/GenBank/DDBJ databases">
        <authorList>
            <person name="Corre E."/>
            <person name="Pelletier E."/>
            <person name="Niang G."/>
            <person name="Scheremetjew M."/>
            <person name="Finn R."/>
            <person name="Kale V."/>
            <person name="Holt S."/>
            <person name="Cochrane G."/>
            <person name="Meng A."/>
            <person name="Brown T."/>
            <person name="Cohen L."/>
        </authorList>
    </citation>
    <scope>NUCLEOTIDE SEQUENCE</scope>
    <source>
        <strain evidence="4">CCMP1756</strain>
    </source>
</reference>
<dbReference type="Proteomes" id="UP000789595">
    <property type="component" value="Unassembled WGS sequence"/>
</dbReference>
<dbReference type="PROSITE" id="PS00018">
    <property type="entry name" value="EF_HAND_1"/>
    <property type="match status" value="2"/>
</dbReference>
<dbReference type="InterPro" id="IPR018247">
    <property type="entry name" value="EF_Hand_1_Ca_BS"/>
</dbReference>
<dbReference type="InterPro" id="IPR011992">
    <property type="entry name" value="EF-hand-dom_pair"/>
</dbReference>
<accession>A0A7S4E7Z0</accession>
<dbReference type="Pfam" id="PF13202">
    <property type="entry name" value="EF-hand_5"/>
    <property type="match status" value="2"/>
</dbReference>
<dbReference type="EMBL" id="CAKKNE010000006">
    <property type="protein sequence ID" value="CAH0379959.1"/>
    <property type="molecule type" value="Genomic_DNA"/>
</dbReference>
<evidence type="ECO:0000313" key="6">
    <source>
        <dbReference type="Proteomes" id="UP000789595"/>
    </source>
</evidence>
<evidence type="ECO:0000259" key="3">
    <source>
        <dbReference type="PROSITE" id="PS50222"/>
    </source>
</evidence>
<reference evidence="5" key="2">
    <citation type="submission" date="2021-11" db="EMBL/GenBank/DDBJ databases">
        <authorList>
            <consortium name="Genoscope - CEA"/>
            <person name="William W."/>
        </authorList>
    </citation>
    <scope>NUCLEOTIDE SEQUENCE</scope>
</reference>
<evidence type="ECO:0000256" key="2">
    <source>
        <dbReference type="SAM" id="MobiDB-lite"/>
    </source>
</evidence>
<feature type="domain" description="EF-hand" evidence="3">
    <location>
        <begin position="264"/>
        <end position="299"/>
    </location>
</feature>
<dbReference type="Gene3D" id="1.10.238.10">
    <property type="entry name" value="EF-hand"/>
    <property type="match status" value="1"/>
</dbReference>
<dbReference type="EMBL" id="HBIW01013925">
    <property type="protein sequence ID" value="CAE0696529.1"/>
    <property type="molecule type" value="Transcribed_RNA"/>
</dbReference>
<dbReference type="PROSITE" id="PS50222">
    <property type="entry name" value="EF_HAND_2"/>
    <property type="match status" value="1"/>
</dbReference>
<dbReference type="GO" id="GO:0005509">
    <property type="term" value="F:calcium ion binding"/>
    <property type="evidence" value="ECO:0007669"/>
    <property type="project" value="InterPro"/>
</dbReference>
<keyword evidence="1" id="KW-0106">Calcium</keyword>
<gene>
    <name evidence="4" type="ORF">PCAL00307_LOCUS11965</name>
    <name evidence="5" type="ORF">PECAL_6P15960</name>
</gene>
<dbReference type="OrthoDB" id="10671514at2759"/>
<dbReference type="AlphaFoldDB" id="A0A7S4E7Z0"/>